<comment type="caution">
    <text evidence="8">The sequence shown here is derived from an EMBL/GenBank/DDBJ whole genome shotgun (WGS) entry which is preliminary data.</text>
</comment>
<feature type="transmembrane region" description="Helical" evidence="6">
    <location>
        <begin position="6"/>
        <end position="29"/>
    </location>
</feature>
<comment type="similarity">
    <text evidence="2">Belongs to the nematode receptor-like protein srd family.</text>
</comment>
<sequence>MDVIDVIFILAHTIISLAGVFFNLLLIYVAVFHSPNKIRTYASLIINFAITDLIICILDFFVQQRAIPSGWSVIFIGNGPCKFFGHTACSVANCFQQHLLTFGVYSLLLSFCYRFYIVSNPTPNRRAVLKILGIVYIPSFVQLIFSLLMGSPPDVMKRIFEEAFSQYDTEDLLINGVEDVRKFFPAVAISHAILIVPPVYAIIFVLRKIIINKLDFSNVMSSIAIITYAIGQLRFLNHPALEYASPISLVLPPVLSPLASLYFVQAYKKKVRKVPQSFSTPFMDLLDTSFISAHIALSLAGMLFNALLIYVGIFHSPNRIRTYATLIINFAITDFIICSVDLFVQQRNNFEHHLLTFGVYCLLLSFCYRYYIITRSPPKRRPVLFCLGLFYIPSFIQLIASLIMGSPPEEMKRILEQDFPHYSTENMAISGVADTRELYASMAISHSTMCVLPIYAVIFFVRRKIINSLNLTMSALSVQTCLPMFSSIAIVCYSMGQLRIYNNRVLEYISPISLLLTPVTSPLAALFFVHAYKHKVLSLFPKKTDSISQVTPNISLITPAS</sequence>
<accession>A0A8S1HIX2</accession>
<reference evidence="8" key="1">
    <citation type="submission" date="2020-10" db="EMBL/GenBank/DDBJ databases">
        <authorList>
            <person name="Kikuchi T."/>
        </authorList>
    </citation>
    <scope>NUCLEOTIDE SEQUENCE</scope>
    <source>
        <strain evidence="8">NKZ352</strain>
    </source>
</reference>
<evidence type="ECO:0000256" key="3">
    <source>
        <dbReference type="ARBA" id="ARBA00022692"/>
    </source>
</evidence>
<feature type="transmembrane region" description="Helical" evidence="6">
    <location>
        <begin position="218"/>
        <end position="236"/>
    </location>
</feature>
<organism evidence="8 9">
    <name type="scientific">Caenorhabditis auriculariae</name>
    <dbReference type="NCBI Taxonomy" id="2777116"/>
    <lineage>
        <taxon>Eukaryota</taxon>
        <taxon>Metazoa</taxon>
        <taxon>Ecdysozoa</taxon>
        <taxon>Nematoda</taxon>
        <taxon>Chromadorea</taxon>
        <taxon>Rhabditida</taxon>
        <taxon>Rhabditina</taxon>
        <taxon>Rhabditomorpha</taxon>
        <taxon>Rhabditoidea</taxon>
        <taxon>Rhabditidae</taxon>
        <taxon>Peloderinae</taxon>
        <taxon>Caenorhabditis</taxon>
    </lineage>
</organism>
<dbReference type="GO" id="GO:0016020">
    <property type="term" value="C:membrane"/>
    <property type="evidence" value="ECO:0007669"/>
    <property type="project" value="UniProtKB-SubCell"/>
</dbReference>
<evidence type="ECO:0000256" key="4">
    <source>
        <dbReference type="ARBA" id="ARBA00022989"/>
    </source>
</evidence>
<evidence type="ECO:0000256" key="1">
    <source>
        <dbReference type="ARBA" id="ARBA00004141"/>
    </source>
</evidence>
<dbReference type="PANTHER" id="PTHR22945">
    <property type="entry name" value="SERPENTINE RECEPTOR, CLASS D DELTA"/>
    <property type="match status" value="1"/>
</dbReference>
<feature type="transmembrane region" description="Helical" evidence="6">
    <location>
        <begin position="41"/>
        <end position="62"/>
    </location>
</feature>
<name>A0A8S1HIX2_9PELO</name>
<feature type="transmembrane region" description="Helical" evidence="6">
    <location>
        <begin position="473"/>
        <end position="496"/>
    </location>
</feature>
<keyword evidence="4 6" id="KW-1133">Transmembrane helix</keyword>
<comment type="subcellular location">
    <subcellularLocation>
        <location evidence="1">Membrane</location>
        <topology evidence="1">Multi-pass membrane protein</topology>
    </subcellularLocation>
</comment>
<gene>
    <name evidence="8" type="ORF">CAUJ_LOCUS10976</name>
</gene>
<dbReference type="SUPFAM" id="SSF81321">
    <property type="entry name" value="Family A G protein-coupled receptor-like"/>
    <property type="match status" value="2"/>
</dbReference>
<evidence type="ECO:0000256" key="2">
    <source>
        <dbReference type="ARBA" id="ARBA00009166"/>
    </source>
</evidence>
<feature type="transmembrane region" description="Helical" evidence="6">
    <location>
        <begin position="350"/>
        <end position="371"/>
    </location>
</feature>
<keyword evidence="9" id="KW-1185">Reference proteome</keyword>
<feature type="transmembrane region" description="Helical" evidence="6">
    <location>
        <begin position="99"/>
        <end position="116"/>
    </location>
</feature>
<protein>
    <recommendedName>
        <fullName evidence="7">G-protein coupled receptors family 1 profile domain-containing protein</fullName>
    </recommendedName>
</protein>
<feature type="transmembrane region" description="Helical" evidence="6">
    <location>
        <begin position="291"/>
        <end position="311"/>
    </location>
</feature>
<dbReference type="EMBL" id="CAJGYM010000050">
    <property type="protein sequence ID" value="CAD6195057.1"/>
    <property type="molecule type" value="Genomic_DNA"/>
</dbReference>
<dbReference type="Pfam" id="PF10317">
    <property type="entry name" value="7TM_GPCR_Srd"/>
    <property type="match status" value="4"/>
</dbReference>
<feature type="domain" description="G-protein coupled receptors family 1 profile" evidence="7">
    <location>
        <begin position="22"/>
        <end position="121"/>
    </location>
</feature>
<dbReference type="InterPro" id="IPR050920">
    <property type="entry name" value="Nematode_rcpt-like_delta"/>
</dbReference>
<feature type="transmembrane region" description="Helical" evidence="6">
    <location>
        <begin position="128"/>
        <end position="148"/>
    </location>
</feature>
<feature type="transmembrane region" description="Helical" evidence="6">
    <location>
        <begin position="508"/>
        <end position="532"/>
    </location>
</feature>
<dbReference type="Proteomes" id="UP000835052">
    <property type="component" value="Unassembled WGS sequence"/>
</dbReference>
<feature type="transmembrane region" description="Helical" evidence="6">
    <location>
        <begin position="438"/>
        <end position="461"/>
    </location>
</feature>
<evidence type="ECO:0000256" key="5">
    <source>
        <dbReference type="ARBA" id="ARBA00023136"/>
    </source>
</evidence>
<feature type="transmembrane region" description="Helical" evidence="6">
    <location>
        <begin position="383"/>
        <end position="404"/>
    </location>
</feature>
<dbReference type="InterPro" id="IPR017452">
    <property type="entry name" value="GPCR_Rhodpsn_7TM"/>
</dbReference>
<feature type="transmembrane region" description="Helical" evidence="6">
    <location>
        <begin position="323"/>
        <end position="344"/>
    </location>
</feature>
<keyword evidence="5 6" id="KW-0472">Membrane</keyword>
<dbReference type="PANTHER" id="PTHR22945:SF40">
    <property type="entry name" value="SERPENTINE RECEPTOR, CLASS D (DELTA)-RELATED"/>
    <property type="match status" value="1"/>
</dbReference>
<dbReference type="Gene3D" id="1.20.1070.10">
    <property type="entry name" value="Rhodopsin 7-helix transmembrane proteins"/>
    <property type="match status" value="1"/>
</dbReference>
<evidence type="ECO:0000256" key="6">
    <source>
        <dbReference type="SAM" id="Phobius"/>
    </source>
</evidence>
<evidence type="ECO:0000313" key="9">
    <source>
        <dbReference type="Proteomes" id="UP000835052"/>
    </source>
</evidence>
<keyword evidence="3 6" id="KW-0812">Transmembrane</keyword>
<dbReference type="AlphaFoldDB" id="A0A8S1HIX2"/>
<feature type="transmembrane region" description="Helical" evidence="6">
    <location>
        <begin position="183"/>
        <end position="206"/>
    </location>
</feature>
<dbReference type="InterPro" id="IPR019421">
    <property type="entry name" value="7TM_GPCR_serpentine_rcpt_Srd"/>
</dbReference>
<dbReference type="PROSITE" id="PS50262">
    <property type="entry name" value="G_PROTEIN_RECEP_F1_2"/>
    <property type="match status" value="1"/>
</dbReference>
<proteinExistence type="inferred from homology"/>
<evidence type="ECO:0000313" key="8">
    <source>
        <dbReference type="EMBL" id="CAD6195057.1"/>
    </source>
</evidence>
<evidence type="ECO:0000259" key="7">
    <source>
        <dbReference type="PROSITE" id="PS50262"/>
    </source>
</evidence>